<dbReference type="STRING" id="551987.SAMN05192549_105270"/>
<dbReference type="InterPro" id="IPR016181">
    <property type="entry name" value="Acyl_CoA_acyltransferase"/>
</dbReference>
<comment type="similarity">
    <text evidence="3">Belongs to the acetyltransferase family. RimJ subfamily.</text>
</comment>
<accession>A0A1M7PPB2</accession>
<dbReference type="PANTHER" id="PTHR43792">
    <property type="entry name" value="GNAT FAMILY, PUTATIVE (AFU_ORTHOLOGUE AFUA_3G00765)-RELATED-RELATED"/>
    <property type="match status" value="1"/>
</dbReference>
<gene>
    <name evidence="5" type="ORF">SAMN05192549_105270</name>
</gene>
<proteinExistence type="inferred from homology"/>
<dbReference type="InterPro" id="IPR051531">
    <property type="entry name" value="N-acetyltransferase"/>
</dbReference>
<evidence type="ECO:0000259" key="4">
    <source>
        <dbReference type="PROSITE" id="PS51186"/>
    </source>
</evidence>
<feature type="domain" description="N-acetyltransferase" evidence="4">
    <location>
        <begin position="18"/>
        <end position="182"/>
    </location>
</feature>
<dbReference type="PANTHER" id="PTHR43792:SF8">
    <property type="entry name" value="[RIBOSOMAL PROTEIN US5]-ALANINE N-ACETYLTRANSFERASE"/>
    <property type="match status" value="1"/>
</dbReference>
<dbReference type="AlphaFoldDB" id="A0A1M7PPB2"/>
<dbReference type="PROSITE" id="PS51186">
    <property type="entry name" value="GNAT"/>
    <property type="match status" value="1"/>
</dbReference>
<evidence type="ECO:0000256" key="2">
    <source>
        <dbReference type="ARBA" id="ARBA00023315"/>
    </source>
</evidence>
<name>A0A1M7PPB2_9BURK</name>
<sequence>MEIKISAFHPLSLTTPRLLLRFVTPEDAGALFRLFSDAEALRYWSSGPWLHIAQAADNIEQTLKAYQDGTALRLAMVLPDGELIGTVTLYDFDRRNHRCQIGYMLARPHWGQRYMQEALAALIAHGFGALELHRIEADIHPDNIASGRILEGLHFQREGHLRERWFVGGEISDSIIYGLLRKDWHAAIHRTQ</sequence>
<evidence type="ECO:0000313" key="5">
    <source>
        <dbReference type="EMBL" id="SHN19145.1"/>
    </source>
</evidence>
<keyword evidence="6" id="KW-1185">Reference proteome</keyword>
<keyword evidence="2" id="KW-0012">Acyltransferase</keyword>
<dbReference type="SUPFAM" id="SSF55729">
    <property type="entry name" value="Acyl-CoA N-acyltransferases (Nat)"/>
    <property type="match status" value="1"/>
</dbReference>
<evidence type="ECO:0000256" key="3">
    <source>
        <dbReference type="ARBA" id="ARBA00038502"/>
    </source>
</evidence>
<dbReference type="Pfam" id="PF13302">
    <property type="entry name" value="Acetyltransf_3"/>
    <property type="match status" value="1"/>
</dbReference>
<organism evidence="5 6">
    <name type="scientific">Duganella sacchari</name>
    <dbReference type="NCBI Taxonomy" id="551987"/>
    <lineage>
        <taxon>Bacteria</taxon>
        <taxon>Pseudomonadati</taxon>
        <taxon>Pseudomonadota</taxon>
        <taxon>Betaproteobacteria</taxon>
        <taxon>Burkholderiales</taxon>
        <taxon>Oxalobacteraceae</taxon>
        <taxon>Telluria group</taxon>
        <taxon>Duganella</taxon>
    </lineage>
</organism>
<dbReference type="EMBL" id="FRCX01000005">
    <property type="protein sequence ID" value="SHN19145.1"/>
    <property type="molecule type" value="Genomic_DNA"/>
</dbReference>
<reference evidence="6" key="1">
    <citation type="submission" date="2016-11" db="EMBL/GenBank/DDBJ databases">
        <authorList>
            <person name="Varghese N."/>
            <person name="Submissions S."/>
        </authorList>
    </citation>
    <scope>NUCLEOTIDE SEQUENCE [LARGE SCALE GENOMIC DNA]</scope>
    <source>
        <strain evidence="6">Sac-22</strain>
    </source>
</reference>
<dbReference type="Gene3D" id="3.40.630.30">
    <property type="match status" value="1"/>
</dbReference>
<evidence type="ECO:0000313" key="6">
    <source>
        <dbReference type="Proteomes" id="UP000184339"/>
    </source>
</evidence>
<dbReference type="GO" id="GO:0016747">
    <property type="term" value="F:acyltransferase activity, transferring groups other than amino-acyl groups"/>
    <property type="evidence" value="ECO:0007669"/>
    <property type="project" value="InterPro"/>
</dbReference>
<dbReference type="Proteomes" id="UP000184339">
    <property type="component" value="Unassembled WGS sequence"/>
</dbReference>
<evidence type="ECO:0000256" key="1">
    <source>
        <dbReference type="ARBA" id="ARBA00022679"/>
    </source>
</evidence>
<dbReference type="InterPro" id="IPR000182">
    <property type="entry name" value="GNAT_dom"/>
</dbReference>
<keyword evidence="1 5" id="KW-0808">Transferase</keyword>
<protein>
    <submittedName>
        <fullName evidence="5">Protein N-acetyltransferase, RimJ/RimL family</fullName>
    </submittedName>
</protein>